<evidence type="ECO:0000313" key="1">
    <source>
        <dbReference type="EMBL" id="RRB13861.1"/>
    </source>
</evidence>
<evidence type="ECO:0000313" key="2">
    <source>
        <dbReference type="Proteomes" id="UP000274271"/>
    </source>
</evidence>
<dbReference type="AlphaFoldDB" id="A0A3P1CKK4"/>
<accession>A0A3P1CKK4</accession>
<keyword evidence="2" id="KW-1185">Reference proteome</keyword>
<reference evidence="1 2" key="1">
    <citation type="submission" date="2018-11" db="EMBL/GenBank/DDBJ databases">
        <authorList>
            <person name="Zhou Z."/>
            <person name="Wang G."/>
        </authorList>
    </citation>
    <scope>NUCLEOTIDE SEQUENCE [LARGE SCALE GENOMIC DNA]</scope>
    <source>
        <strain evidence="1 2">KCTC42998</strain>
    </source>
</reference>
<organism evidence="1 2">
    <name type="scientific">Larkinella knui</name>
    <dbReference type="NCBI Taxonomy" id="2025310"/>
    <lineage>
        <taxon>Bacteria</taxon>
        <taxon>Pseudomonadati</taxon>
        <taxon>Bacteroidota</taxon>
        <taxon>Cytophagia</taxon>
        <taxon>Cytophagales</taxon>
        <taxon>Spirosomataceae</taxon>
        <taxon>Larkinella</taxon>
    </lineage>
</organism>
<dbReference type="RefSeq" id="WP_124907758.1">
    <property type="nucleotide sequence ID" value="NZ_RQJP01000003.1"/>
</dbReference>
<sequence length="81" mass="9024">MNDKGKQLRHWLLQLAQHAAMLPGHTYTVVANASMCGNEALLFCQQLNVSGSVAGLLADFRLKMEHSKRLRLTTTNLFLKA</sequence>
<gene>
    <name evidence="1" type="ORF">EHT87_16520</name>
</gene>
<comment type="caution">
    <text evidence="1">The sequence shown here is derived from an EMBL/GenBank/DDBJ whole genome shotgun (WGS) entry which is preliminary data.</text>
</comment>
<protein>
    <submittedName>
        <fullName evidence="1">Uncharacterized protein</fullName>
    </submittedName>
</protein>
<name>A0A3P1CKK4_9BACT</name>
<proteinExistence type="predicted"/>
<dbReference type="EMBL" id="RQJP01000003">
    <property type="protein sequence ID" value="RRB13861.1"/>
    <property type="molecule type" value="Genomic_DNA"/>
</dbReference>
<dbReference type="Proteomes" id="UP000274271">
    <property type="component" value="Unassembled WGS sequence"/>
</dbReference>